<reference evidence="3" key="1">
    <citation type="journal article" date="2019" name="Int. J. Syst. Evol. Microbiol.">
        <title>The Global Catalogue of Microorganisms (GCM) 10K type strain sequencing project: providing services to taxonomists for standard genome sequencing and annotation.</title>
        <authorList>
            <consortium name="The Broad Institute Genomics Platform"/>
            <consortium name="The Broad Institute Genome Sequencing Center for Infectious Disease"/>
            <person name="Wu L."/>
            <person name="Ma J."/>
        </authorList>
    </citation>
    <scope>NUCLEOTIDE SEQUENCE [LARGE SCALE GENOMIC DNA]</scope>
    <source>
        <strain evidence="3">CCUG 64793</strain>
    </source>
</reference>
<evidence type="ECO:0000313" key="2">
    <source>
        <dbReference type="EMBL" id="MFD1094524.1"/>
    </source>
</evidence>
<keyword evidence="3" id="KW-1185">Reference proteome</keyword>
<sequence>MREYIFLISFTYPHECLVIKNLFEQENIRFYMRNETLVSLIPFSSNAFGGIRLMVHPKDFKKAKKILDSFQNSSHLKIV</sequence>
<name>A0ABW3NPA9_9FLAO</name>
<gene>
    <name evidence="2" type="ORF">ACFQ3Q_02075</name>
</gene>
<dbReference type="InterPro" id="IPR011322">
    <property type="entry name" value="N-reg_PII-like_a/b"/>
</dbReference>
<evidence type="ECO:0000313" key="3">
    <source>
        <dbReference type="Proteomes" id="UP001597131"/>
    </source>
</evidence>
<protein>
    <submittedName>
        <fullName evidence="2">DUF2007 domain-containing protein</fullName>
    </submittedName>
</protein>
<dbReference type="InterPro" id="IPR018551">
    <property type="entry name" value="DUF2007"/>
</dbReference>
<dbReference type="RefSeq" id="WP_380742431.1">
    <property type="nucleotide sequence ID" value="NZ_JBHTLI010000001.1"/>
</dbReference>
<comment type="caution">
    <text evidence="2">The sequence shown here is derived from an EMBL/GenBank/DDBJ whole genome shotgun (WGS) entry which is preliminary data.</text>
</comment>
<organism evidence="2 3">
    <name type="scientific">Salegentibacter chungangensis</name>
    <dbReference type="NCBI Taxonomy" id="1335724"/>
    <lineage>
        <taxon>Bacteria</taxon>
        <taxon>Pseudomonadati</taxon>
        <taxon>Bacteroidota</taxon>
        <taxon>Flavobacteriia</taxon>
        <taxon>Flavobacteriales</taxon>
        <taxon>Flavobacteriaceae</taxon>
        <taxon>Salegentibacter</taxon>
    </lineage>
</organism>
<dbReference type="Pfam" id="PF09413">
    <property type="entry name" value="DUF2007"/>
    <property type="match status" value="1"/>
</dbReference>
<dbReference type="Gene3D" id="3.30.70.790">
    <property type="entry name" value="UreE, C-terminal domain"/>
    <property type="match status" value="1"/>
</dbReference>
<dbReference type="SUPFAM" id="SSF54913">
    <property type="entry name" value="GlnB-like"/>
    <property type="match status" value="1"/>
</dbReference>
<dbReference type="EMBL" id="JBHTLI010000001">
    <property type="protein sequence ID" value="MFD1094524.1"/>
    <property type="molecule type" value="Genomic_DNA"/>
</dbReference>
<evidence type="ECO:0000259" key="1">
    <source>
        <dbReference type="Pfam" id="PF09413"/>
    </source>
</evidence>
<dbReference type="Proteomes" id="UP001597131">
    <property type="component" value="Unassembled WGS sequence"/>
</dbReference>
<proteinExistence type="predicted"/>
<accession>A0ABW3NPA9</accession>
<feature type="domain" description="DUF2007" evidence="1">
    <location>
        <begin position="7"/>
        <end position="71"/>
    </location>
</feature>